<name>A0A9P3GFE3_9APHY</name>
<comment type="caution">
    <text evidence="2">The sequence shown here is derived from an EMBL/GenBank/DDBJ whole genome shotgun (WGS) entry which is preliminary data.</text>
</comment>
<dbReference type="PANTHER" id="PTHR13847">
    <property type="entry name" value="SARCOSINE DEHYDROGENASE-RELATED"/>
    <property type="match status" value="1"/>
</dbReference>
<dbReference type="Gene3D" id="3.30.9.10">
    <property type="entry name" value="D-Amino Acid Oxidase, subunit A, domain 2"/>
    <property type="match status" value="1"/>
</dbReference>
<feature type="domain" description="FAD dependent oxidoreductase" evidence="1">
    <location>
        <begin position="66"/>
        <end position="457"/>
    </location>
</feature>
<gene>
    <name evidence="2" type="ORF">PsYK624_100060</name>
</gene>
<accession>A0A9P3GFE3</accession>
<reference evidence="2 3" key="1">
    <citation type="submission" date="2021-08" db="EMBL/GenBank/DDBJ databases">
        <title>Draft Genome Sequence of Phanerochaete sordida strain YK-624.</title>
        <authorList>
            <person name="Mori T."/>
            <person name="Dohra H."/>
            <person name="Suzuki T."/>
            <person name="Kawagishi H."/>
            <person name="Hirai H."/>
        </authorList>
    </citation>
    <scope>NUCLEOTIDE SEQUENCE [LARGE SCALE GENOMIC DNA]</scope>
    <source>
        <strain evidence="2 3">YK-624</strain>
    </source>
</reference>
<dbReference type="Proteomes" id="UP000703269">
    <property type="component" value="Unassembled WGS sequence"/>
</dbReference>
<dbReference type="EMBL" id="BPQB01000035">
    <property type="protein sequence ID" value="GJE93842.1"/>
    <property type="molecule type" value="Genomic_DNA"/>
</dbReference>
<dbReference type="GO" id="GO:0005737">
    <property type="term" value="C:cytoplasm"/>
    <property type="evidence" value="ECO:0007669"/>
    <property type="project" value="TreeGrafter"/>
</dbReference>
<evidence type="ECO:0000259" key="1">
    <source>
        <dbReference type="Pfam" id="PF01266"/>
    </source>
</evidence>
<evidence type="ECO:0000313" key="3">
    <source>
        <dbReference type="Proteomes" id="UP000703269"/>
    </source>
</evidence>
<dbReference type="InterPro" id="IPR006076">
    <property type="entry name" value="FAD-dep_OxRdtase"/>
</dbReference>
<dbReference type="SUPFAM" id="SSF51905">
    <property type="entry name" value="FAD/NAD(P)-binding domain"/>
    <property type="match status" value="1"/>
</dbReference>
<dbReference type="Gene3D" id="3.50.50.60">
    <property type="entry name" value="FAD/NAD(P)-binding domain"/>
    <property type="match status" value="1"/>
</dbReference>
<evidence type="ECO:0000313" key="2">
    <source>
        <dbReference type="EMBL" id="GJE93842.1"/>
    </source>
</evidence>
<keyword evidence="3" id="KW-1185">Reference proteome</keyword>
<proteinExistence type="predicted"/>
<protein>
    <submittedName>
        <fullName evidence="2">FAD dependent oxidoreductase</fullName>
    </submittedName>
</protein>
<sequence length="484" mass="52299">MSHLPLPVPLNVHAKQQAVLEDAATKSSPQKAFPVPHPTVSFWQTGLEITPPPDFGSEGGLTTDADICIIGSGITGWSAAYHLAKTFAEERSLSRPIRAVILEARDFCSGATGRNGGHLTANLHESFAAREKLYGREEALRQVALEQHNVAELLKVVREANQEAELDLVSGGHVELFFSQKEYDDAKEDYAAAQAAGVDVRFIEWLSKEDVQAQYGASYPGVRLPGNNLWPLKAVGLLYNLAKDHTPSFVLDLHTRTPATSITRLDAARWSVSTPRGSIACTHVLHATNAYVSHLLPHLYGPAGVIPARGQVLALRAAAPADVLTKAAWGANEGFEYWFPRPVKAHEAAPLVILGGGREAAAPRYELYEIDDSRVDEDIGKAMRAFLPSVFPGNYEAGREPEAEWSGIMGFTKTGDPFVGPVVDASGDAKAFEGQYLSAGFSGHGMPRAFACAEAVAGMIASNILGRTWMVPDWMPKHYLTVAQ</sequence>
<dbReference type="AlphaFoldDB" id="A0A9P3GFE3"/>
<dbReference type="Pfam" id="PF01266">
    <property type="entry name" value="DAO"/>
    <property type="match status" value="1"/>
</dbReference>
<dbReference type="OrthoDB" id="429143at2759"/>
<dbReference type="InterPro" id="IPR036188">
    <property type="entry name" value="FAD/NAD-bd_sf"/>
</dbReference>
<dbReference type="PANTHER" id="PTHR13847:SF260">
    <property type="entry name" value="FAD DEPENDENT OXIDOREDUCTASE DOMAIN-CONTAINING PROTEIN"/>
    <property type="match status" value="1"/>
</dbReference>
<organism evidence="2 3">
    <name type="scientific">Phanerochaete sordida</name>
    <dbReference type="NCBI Taxonomy" id="48140"/>
    <lineage>
        <taxon>Eukaryota</taxon>
        <taxon>Fungi</taxon>
        <taxon>Dikarya</taxon>
        <taxon>Basidiomycota</taxon>
        <taxon>Agaricomycotina</taxon>
        <taxon>Agaricomycetes</taxon>
        <taxon>Polyporales</taxon>
        <taxon>Phanerochaetaceae</taxon>
        <taxon>Phanerochaete</taxon>
    </lineage>
</organism>